<dbReference type="AlphaFoldDB" id="A0A7W8E2U6"/>
<keyword evidence="4 7" id="KW-0812">Transmembrane</keyword>
<evidence type="ECO:0000256" key="3">
    <source>
        <dbReference type="ARBA" id="ARBA00022475"/>
    </source>
</evidence>
<feature type="transmembrane region" description="Helical" evidence="7">
    <location>
        <begin position="265"/>
        <end position="286"/>
    </location>
</feature>
<feature type="transmembrane region" description="Helical" evidence="7">
    <location>
        <begin position="144"/>
        <end position="164"/>
    </location>
</feature>
<keyword evidence="9" id="KW-1185">Reference proteome</keyword>
<evidence type="ECO:0000256" key="4">
    <source>
        <dbReference type="ARBA" id="ARBA00022692"/>
    </source>
</evidence>
<evidence type="ECO:0000313" key="8">
    <source>
        <dbReference type="EMBL" id="MBB5056554.1"/>
    </source>
</evidence>
<accession>A0A7W8E2U6</accession>
<comment type="caution">
    <text evidence="8">The sequence shown here is derived from an EMBL/GenBank/DDBJ whole genome shotgun (WGS) entry which is preliminary data.</text>
</comment>
<feature type="transmembrane region" description="Helical" evidence="7">
    <location>
        <begin position="71"/>
        <end position="96"/>
    </location>
</feature>
<feature type="transmembrane region" description="Helical" evidence="7">
    <location>
        <begin position="389"/>
        <end position="410"/>
    </location>
</feature>
<name>A0A7W8E2U6_9BACT</name>
<dbReference type="PANTHER" id="PTHR30250:SF10">
    <property type="entry name" value="LIPOPOLYSACCHARIDE BIOSYNTHESIS PROTEIN WZXC"/>
    <property type="match status" value="1"/>
</dbReference>
<organism evidence="8 9">
    <name type="scientific">Granulicella aggregans</name>
    <dbReference type="NCBI Taxonomy" id="474949"/>
    <lineage>
        <taxon>Bacteria</taxon>
        <taxon>Pseudomonadati</taxon>
        <taxon>Acidobacteriota</taxon>
        <taxon>Terriglobia</taxon>
        <taxon>Terriglobales</taxon>
        <taxon>Acidobacteriaceae</taxon>
        <taxon>Granulicella</taxon>
    </lineage>
</organism>
<evidence type="ECO:0000256" key="7">
    <source>
        <dbReference type="SAM" id="Phobius"/>
    </source>
</evidence>
<keyword evidence="6 7" id="KW-0472">Membrane</keyword>
<dbReference type="EMBL" id="JACHIP010000002">
    <property type="protein sequence ID" value="MBB5056554.1"/>
    <property type="molecule type" value="Genomic_DNA"/>
</dbReference>
<evidence type="ECO:0000256" key="5">
    <source>
        <dbReference type="ARBA" id="ARBA00022989"/>
    </source>
</evidence>
<comment type="similarity">
    <text evidence="2">Belongs to the polysaccharide synthase family.</text>
</comment>
<protein>
    <submittedName>
        <fullName evidence="8">O-antigen/teichoic acid export membrane protein</fullName>
    </submittedName>
</protein>
<feature type="transmembrane region" description="Helical" evidence="7">
    <location>
        <begin position="358"/>
        <end position="377"/>
    </location>
</feature>
<feature type="transmembrane region" description="Helical" evidence="7">
    <location>
        <begin position="325"/>
        <end position="346"/>
    </location>
</feature>
<dbReference type="PANTHER" id="PTHR30250">
    <property type="entry name" value="PST FAMILY PREDICTED COLANIC ACID TRANSPORTER"/>
    <property type="match status" value="1"/>
</dbReference>
<evidence type="ECO:0000256" key="6">
    <source>
        <dbReference type="ARBA" id="ARBA00023136"/>
    </source>
</evidence>
<dbReference type="Pfam" id="PF13440">
    <property type="entry name" value="Polysacc_synt_3"/>
    <property type="match status" value="1"/>
</dbReference>
<reference evidence="8 9" key="1">
    <citation type="submission" date="2020-08" db="EMBL/GenBank/DDBJ databases">
        <title>Genomic Encyclopedia of Type Strains, Phase IV (KMG-V): Genome sequencing to study the core and pangenomes of soil and plant-associated prokaryotes.</title>
        <authorList>
            <person name="Whitman W."/>
        </authorList>
    </citation>
    <scope>NUCLEOTIDE SEQUENCE [LARGE SCALE GENOMIC DNA]</scope>
    <source>
        <strain evidence="8 9">M8UP14</strain>
    </source>
</reference>
<evidence type="ECO:0000256" key="1">
    <source>
        <dbReference type="ARBA" id="ARBA00004651"/>
    </source>
</evidence>
<keyword evidence="3" id="KW-1003">Cell membrane</keyword>
<gene>
    <name evidence="8" type="ORF">HDF16_001239</name>
</gene>
<evidence type="ECO:0000256" key="2">
    <source>
        <dbReference type="ARBA" id="ARBA00007430"/>
    </source>
</evidence>
<dbReference type="InterPro" id="IPR050833">
    <property type="entry name" value="Poly_Biosynth_Transport"/>
</dbReference>
<dbReference type="Proteomes" id="UP000540989">
    <property type="component" value="Unassembled WGS sequence"/>
</dbReference>
<keyword evidence="5 7" id="KW-1133">Transmembrane helix</keyword>
<feature type="transmembrane region" description="Helical" evidence="7">
    <location>
        <begin position="117"/>
        <end position="138"/>
    </location>
</feature>
<sequence>MPSSDSLLPPLTTEEIEGGAAAVEVLQATKQRNLEGTALKATLWTAGSYGISQSLRLVNNTLLTHMLVPEYFGLMGLVSTITLGATLISDIGLLPGVIGSPRGDEPIFLDTAWTIQVVRGCFLWVVALILTIPAAHFYRDSRLYMLIPIVAFSTVIDGFASSNLMTAARHIGVKRLLMIDLSSQIVTILVTYGLAVATHSIWSLVGGSLAASVLKTSISHLPKILPGRRNSFAWEKDAVHSLVHFGKWIMLGTALYYMASQADRLILGRLVGASILGVYIVAFTFADIPRQVIQQFSYRVGLPFISKLVHLPLPEFRKNCLKYRFYVLAAGSLVLSLVVNFGGTIIPHLYDKRYADTAWMIPILALGLWHTLMYATIGDILFALGKSKYNAIGTACYCATMFLALPIAYAHFGLRGAVISVAAGDFPFYLVLTWGVWKEKVSVWRQDIYSTAMFLGFLGIGHFVKKLILG</sequence>
<dbReference type="GO" id="GO:0005886">
    <property type="term" value="C:plasma membrane"/>
    <property type="evidence" value="ECO:0007669"/>
    <property type="project" value="UniProtKB-SubCell"/>
</dbReference>
<evidence type="ECO:0000313" key="9">
    <source>
        <dbReference type="Proteomes" id="UP000540989"/>
    </source>
</evidence>
<proteinExistence type="inferred from homology"/>
<dbReference type="RefSeq" id="WP_184214561.1">
    <property type="nucleotide sequence ID" value="NZ_JACHIP010000002.1"/>
</dbReference>
<feature type="transmembrane region" description="Helical" evidence="7">
    <location>
        <begin position="416"/>
        <end position="436"/>
    </location>
</feature>
<comment type="subcellular location">
    <subcellularLocation>
        <location evidence="1">Cell membrane</location>
        <topology evidence="1">Multi-pass membrane protein</topology>
    </subcellularLocation>
</comment>